<dbReference type="GO" id="GO:0016020">
    <property type="term" value="C:membrane"/>
    <property type="evidence" value="ECO:0007669"/>
    <property type="project" value="UniProtKB-SubCell"/>
</dbReference>
<gene>
    <name evidence="16" type="ORF">DKX38_015748</name>
</gene>
<dbReference type="FunFam" id="3.20.20.80:FF:000016">
    <property type="entry name" value="Maltase-glucoamylase, intestinal"/>
    <property type="match status" value="1"/>
</dbReference>
<dbReference type="GO" id="GO:0005975">
    <property type="term" value="P:carbohydrate metabolic process"/>
    <property type="evidence" value="ECO:0007669"/>
    <property type="project" value="InterPro"/>
</dbReference>
<evidence type="ECO:0000256" key="5">
    <source>
        <dbReference type="ARBA" id="ARBA00022801"/>
    </source>
</evidence>
<accession>A0A5N5L630</accession>
<feature type="signal peptide" evidence="12">
    <location>
        <begin position="1"/>
        <end position="29"/>
    </location>
</feature>
<dbReference type="Gene3D" id="3.20.20.80">
    <property type="entry name" value="Glycosidases"/>
    <property type="match status" value="1"/>
</dbReference>
<dbReference type="EMBL" id="VDCV01000010">
    <property type="protein sequence ID" value="KAB5538215.1"/>
    <property type="molecule type" value="Genomic_DNA"/>
</dbReference>
<evidence type="ECO:0000259" key="15">
    <source>
        <dbReference type="Pfam" id="PF21365"/>
    </source>
</evidence>
<proteinExistence type="inferred from homology"/>
<evidence type="ECO:0000256" key="3">
    <source>
        <dbReference type="ARBA" id="ARBA00022692"/>
    </source>
</evidence>
<dbReference type="Gene3D" id="1.20.1250.20">
    <property type="entry name" value="MFS general substrate transporter like domains"/>
    <property type="match status" value="1"/>
</dbReference>
<dbReference type="InterPro" id="IPR013780">
    <property type="entry name" value="Glyco_hydro_b"/>
</dbReference>
<dbReference type="CDD" id="cd06602">
    <property type="entry name" value="GH31_MGAM_SI_GAA"/>
    <property type="match status" value="1"/>
</dbReference>
<dbReference type="InterPro" id="IPR005828">
    <property type="entry name" value="MFS_sugar_transport-like"/>
</dbReference>
<evidence type="ECO:0000259" key="13">
    <source>
        <dbReference type="Pfam" id="PF01055"/>
    </source>
</evidence>
<sequence>MFSSASSFLSLPFFNYLLILLLCFRLVNSSSTPTKIGKGYRLISIEETPDGGIGGLLQVKQRNKIYGPDIPLLQLHVKHESQDRLRVHITDAEKQRWEVPYNLLPREQAPALKQTTGSSRKNLTTVREYSGSELIFSYIADPFSFSVKRKSNGQTLFNSSSDGSDSFGVMVFKDQYLEISTQLPNDASLYGLGENTQPHGIKMFPGDPYTLYTTDISAINLNADLYGSHPVYMDLRNVKGQAYAHAVLLLNSNGMDVFYRGTSLTYKIIGGVFDLYFFSGPSPLAVVDQYTSLIGRPAAMPYWAFGFHQCRWGYHNLSVVEDVVENYKKAQIPLDVIWNDDDHMDGHKDFTLNPNNYPRPKLLAFLEKIHSIGMKYIVIIDPGIGVNSSYGVYQRGIVKDVFIKYQGEPYLAQVWPGAVNFPDFLNPKTVEWWGDEIRRFHELVPVDGLWIDMNEASNFCSGLCKIPKDKQCPSGTGPGWVCCLDCKNITKTRWDDPPYKINASGLQVPIGYKTIATSAVHYNGVLEYDAHSIYGFSQAIATHKALQGLEGKRPFILSRSTYVGSGKYAAHWTGDNKGTWEDLKYSISTMINFGIFGVPMVGSDICGFYPAPTEELCNRWIEVGAFYPFSRDHANYYSPRQELYQWDSVAQSARNALGMRYKILPYLYTLNYESHTTGAPIARPLFFSFPDYSECYGLSTQFLLGSSLMISPVLEQGKSQVKALFPPGSWYSMFNMTQIITSEGGQYVNLDTPLHVVYTIYTRDLVTEKIDLYYCSLGFSNNASLFSSVITNAALVVGALISMAFVDKFGRRAFFLEAGAEMFFVMIVVTITLALNFGEGKPLSKGIGIFLVIAICLFVLAYGRSWGPLGWLVPSELFPLEMRLREFPYIVNVHLYQNSILPMQQGGLISKEARMTPFTLLVTFPAGASDGKAAGKLFLDDDELQEMKLASGSATYVDFYATVSQGTVKLWSEVQESKFALDKGWKIGKVTVLGLGGSGAPSSLEVEGKPVTGASNIELSSLEQKYITNLEVGDEKKRSMMVEVDGLEIPVGKNFTMSWKMGSAVEH</sequence>
<name>A0A5N5L630_9ROSI</name>
<dbReference type="InterPro" id="IPR030458">
    <property type="entry name" value="Glyco_hydro_31_AS"/>
</dbReference>
<evidence type="ECO:0000256" key="6">
    <source>
        <dbReference type="ARBA" id="ARBA00022989"/>
    </source>
</evidence>
<dbReference type="Pfam" id="PF21365">
    <property type="entry name" value="Glyco_hydro_31_3rd"/>
    <property type="match status" value="1"/>
</dbReference>
<evidence type="ECO:0000256" key="11">
    <source>
        <dbReference type="SAM" id="Phobius"/>
    </source>
</evidence>
<keyword evidence="4 12" id="KW-0732">Signal</keyword>
<keyword evidence="3 11" id="KW-0812">Transmembrane</keyword>
<dbReference type="CDD" id="cd14752">
    <property type="entry name" value="GH31_N"/>
    <property type="match status" value="1"/>
</dbReference>
<dbReference type="InterPro" id="IPR011013">
    <property type="entry name" value="Gal_mutarotase_sf_dom"/>
</dbReference>
<dbReference type="GO" id="GO:0022857">
    <property type="term" value="F:transmembrane transporter activity"/>
    <property type="evidence" value="ECO:0007669"/>
    <property type="project" value="InterPro"/>
</dbReference>
<keyword evidence="6 11" id="KW-1133">Transmembrane helix</keyword>
<feature type="domain" description="Glycoside hydrolase family 31 TIM barrel" evidence="13">
    <location>
        <begin position="297"/>
        <end position="670"/>
    </location>
</feature>
<dbReference type="GO" id="GO:0004553">
    <property type="term" value="F:hydrolase activity, hydrolyzing O-glycosyl compounds"/>
    <property type="evidence" value="ECO:0007669"/>
    <property type="project" value="InterPro"/>
</dbReference>
<evidence type="ECO:0000256" key="7">
    <source>
        <dbReference type="ARBA" id="ARBA00023136"/>
    </source>
</evidence>
<dbReference type="PRINTS" id="PR00171">
    <property type="entry name" value="SUGRTRNSPORT"/>
</dbReference>
<evidence type="ECO:0000256" key="8">
    <source>
        <dbReference type="ARBA" id="ARBA00023180"/>
    </source>
</evidence>
<dbReference type="Gene3D" id="2.60.40.1760">
    <property type="entry name" value="glycosyl hydrolase (family 31)"/>
    <property type="match status" value="1"/>
</dbReference>
<dbReference type="GO" id="GO:0030246">
    <property type="term" value="F:carbohydrate binding"/>
    <property type="evidence" value="ECO:0007669"/>
    <property type="project" value="InterPro"/>
</dbReference>
<evidence type="ECO:0000313" key="17">
    <source>
        <dbReference type="Proteomes" id="UP000326939"/>
    </source>
</evidence>
<keyword evidence="17" id="KW-1185">Reference proteome</keyword>
<keyword evidence="5 10" id="KW-0378">Hydrolase</keyword>
<dbReference type="PANTHER" id="PTHR22762:SF127">
    <property type="entry name" value="ALPHA-XYLOSIDASE 1-RELATED"/>
    <property type="match status" value="1"/>
</dbReference>
<evidence type="ECO:0000259" key="14">
    <source>
        <dbReference type="Pfam" id="PF13802"/>
    </source>
</evidence>
<feature type="transmembrane region" description="Helical" evidence="11">
    <location>
        <begin position="785"/>
        <end position="806"/>
    </location>
</feature>
<dbReference type="Gene3D" id="2.60.40.1180">
    <property type="entry name" value="Golgi alpha-mannosidase II"/>
    <property type="match status" value="2"/>
</dbReference>
<feature type="chain" id="PRO_5024466736" description="Galactose mutarotase N-terminal barrel domain-containing protein" evidence="12">
    <location>
        <begin position="30"/>
        <end position="1067"/>
    </location>
</feature>
<dbReference type="InterPro" id="IPR017853">
    <property type="entry name" value="GH"/>
</dbReference>
<dbReference type="Pfam" id="PF13802">
    <property type="entry name" value="Gal_mutarotas_2"/>
    <property type="match status" value="1"/>
</dbReference>
<dbReference type="InterPro" id="IPR003663">
    <property type="entry name" value="Sugar/inositol_transpt"/>
</dbReference>
<keyword evidence="8" id="KW-0325">Glycoprotein</keyword>
<dbReference type="SUPFAM" id="SSF74650">
    <property type="entry name" value="Galactose mutarotase-like"/>
    <property type="match status" value="1"/>
</dbReference>
<evidence type="ECO:0000256" key="12">
    <source>
        <dbReference type="SAM" id="SignalP"/>
    </source>
</evidence>
<dbReference type="InterPro" id="IPR000322">
    <property type="entry name" value="Glyco_hydro_31_TIM"/>
</dbReference>
<dbReference type="InterPro" id="IPR048395">
    <property type="entry name" value="Glyco_hydro_31_C"/>
</dbReference>
<feature type="transmembrane region" description="Helical" evidence="11">
    <location>
        <begin position="818"/>
        <end position="837"/>
    </location>
</feature>
<feature type="domain" description="Glycoside hydrolase family 31 N-terminal" evidence="14">
    <location>
        <begin position="82"/>
        <end position="252"/>
    </location>
</feature>
<dbReference type="Proteomes" id="UP000326939">
    <property type="component" value="Chromosome 10"/>
</dbReference>
<dbReference type="Pfam" id="PF00083">
    <property type="entry name" value="Sugar_tr"/>
    <property type="match status" value="1"/>
</dbReference>
<reference evidence="17" key="1">
    <citation type="journal article" date="2019" name="Gigascience">
        <title>De novo genome assembly of the endangered Acer yangbiense, a plant species with extremely small populations endemic to Yunnan Province, China.</title>
        <authorList>
            <person name="Yang J."/>
            <person name="Wariss H.M."/>
            <person name="Tao L."/>
            <person name="Zhang R."/>
            <person name="Yun Q."/>
            <person name="Hollingsworth P."/>
            <person name="Dao Z."/>
            <person name="Luo G."/>
            <person name="Guo H."/>
            <person name="Ma Y."/>
            <person name="Sun W."/>
        </authorList>
    </citation>
    <scope>NUCLEOTIDE SEQUENCE [LARGE SCALE GENOMIC DNA]</scope>
    <source>
        <strain evidence="17">cv. br00</strain>
    </source>
</reference>
<dbReference type="InterPro" id="IPR025887">
    <property type="entry name" value="Glyco_hydro_31_N_dom"/>
</dbReference>
<dbReference type="FunFam" id="2.60.40.1180:FF:000044">
    <property type="entry name" value="Alpha-glucosidase 1"/>
    <property type="match status" value="1"/>
</dbReference>
<feature type="domain" description="Glycosyl hydrolase family 31 C-terminal" evidence="15">
    <location>
        <begin position="678"/>
        <end position="755"/>
    </location>
</feature>
<keyword evidence="9 10" id="KW-0326">Glycosidase</keyword>
<evidence type="ECO:0000256" key="1">
    <source>
        <dbReference type="ARBA" id="ARBA00004141"/>
    </source>
</evidence>
<evidence type="ECO:0000256" key="10">
    <source>
        <dbReference type="RuleBase" id="RU361185"/>
    </source>
</evidence>
<evidence type="ECO:0000313" key="16">
    <source>
        <dbReference type="EMBL" id="KAB5538215.1"/>
    </source>
</evidence>
<dbReference type="SUPFAM" id="SSF103473">
    <property type="entry name" value="MFS general substrate transporter"/>
    <property type="match status" value="1"/>
</dbReference>
<evidence type="ECO:0008006" key="18">
    <source>
        <dbReference type="Google" id="ProtNLM"/>
    </source>
</evidence>
<protein>
    <recommendedName>
        <fullName evidence="18">Galactose mutarotase N-terminal barrel domain-containing protein</fullName>
    </recommendedName>
</protein>
<evidence type="ECO:0000256" key="4">
    <source>
        <dbReference type="ARBA" id="ARBA00022729"/>
    </source>
</evidence>
<comment type="caution">
    <text evidence="16">The sequence shown here is derived from an EMBL/GenBank/DDBJ whole genome shotgun (WGS) entry which is preliminary data.</text>
</comment>
<dbReference type="SUPFAM" id="SSF51011">
    <property type="entry name" value="Glycosyl hydrolase domain"/>
    <property type="match status" value="1"/>
</dbReference>
<dbReference type="SUPFAM" id="SSF51445">
    <property type="entry name" value="(Trans)glycosidases"/>
    <property type="match status" value="1"/>
</dbReference>
<keyword evidence="7 11" id="KW-0472">Membrane</keyword>
<organism evidence="16 17">
    <name type="scientific">Salix brachista</name>
    <dbReference type="NCBI Taxonomy" id="2182728"/>
    <lineage>
        <taxon>Eukaryota</taxon>
        <taxon>Viridiplantae</taxon>
        <taxon>Streptophyta</taxon>
        <taxon>Embryophyta</taxon>
        <taxon>Tracheophyta</taxon>
        <taxon>Spermatophyta</taxon>
        <taxon>Magnoliopsida</taxon>
        <taxon>eudicotyledons</taxon>
        <taxon>Gunneridae</taxon>
        <taxon>Pentapetalae</taxon>
        <taxon>rosids</taxon>
        <taxon>fabids</taxon>
        <taxon>Malpighiales</taxon>
        <taxon>Salicaceae</taxon>
        <taxon>Saliceae</taxon>
        <taxon>Salix</taxon>
    </lineage>
</organism>
<evidence type="ECO:0000256" key="2">
    <source>
        <dbReference type="ARBA" id="ARBA00007806"/>
    </source>
</evidence>
<comment type="subcellular location">
    <subcellularLocation>
        <location evidence="1">Membrane</location>
        <topology evidence="1">Multi-pass membrane protein</topology>
    </subcellularLocation>
</comment>
<dbReference type="InterPro" id="IPR036259">
    <property type="entry name" value="MFS_trans_sf"/>
</dbReference>
<dbReference type="PANTHER" id="PTHR22762">
    <property type="entry name" value="ALPHA-GLUCOSIDASE"/>
    <property type="match status" value="1"/>
</dbReference>
<dbReference type="AlphaFoldDB" id="A0A5N5L630"/>
<dbReference type="Pfam" id="PF01055">
    <property type="entry name" value="Glyco_hydro_31_2nd"/>
    <property type="match status" value="1"/>
</dbReference>
<feature type="transmembrane region" description="Helical" evidence="11">
    <location>
        <begin position="843"/>
        <end position="862"/>
    </location>
</feature>
<dbReference type="PROSITE" id="PS00129">
    <property type="entry name" value="GLYCOSYL_HYDROL_F31_1"/>
    <property type="match status" value="1"/>
</dbReference>
<evidence type="ECO:0000256" key="9">
    <source>
        <dbReference type="ARBA" id="ARBA00023295"/>
    </source>
</evidence>
<comment type="similarity">
    <text evidence="2 10">Belongs to the glycosyl hydrolase 31 family.</text>
</comment>